<dbReference type="GO" id="GO:0006351">
    <property type="term" value="P:DNA-templated transcription"/>
    <property type="evidence" value="ECO:0007669"/>
    <property type="project" value="InterPro"/>
</dbReference>
<dbReference type="Proteomes" id="UP000770015">
    <property type="component" value="Unassembled WGS sequence"/>
</dbReference>
<feature type="region of interest" description="Disordered" evidence="3">
    <location>
        <begin position="735"/>
        <end position="777"/>
    </location>
</feature>
<dbReference type="Pfam" id="PF04082">
    <property type="entry name" value="Fungal_trans"/>
    <property type="match status" value="1"/>
</dbReference>
<dbReference type="PANTHER" id="PTHR31668">
    <property type="entry name" value="GLUCOSE TRANSPORT TRANSCRIPTION REGULATOR RGT1-RELATED-RELATED"/>
    <property type="match status" value="1"/>
</dbReference>
<name>A0A9P9A9X7_9PEZI</name>
<dbReference type="InterPro" id="IPR036864">
    <property type="entry name" value="Zn2-C6_fun-type_DNA-bd_sf"/>
</dbReference>
<evidence type="ECO:0000256" key="3">
    <source>
        <dbReference type="SAM" id="MobiDB-lite"/>
    </source>
</evidence>
<dbReference type="SMART" id="SM00066">
    <property type="entry name" value="GAL4"/>
    <property type="match status" value="1"/>
</dbReference>
<feature type="compositionally biased region" description="Low complexity" evidence="3">
    <location>
        <begin position="125"/>
        <end position="142"/>
    </location>
</feature>
<dbReference type="PROSITE" id="PS50048">
    <property type="entry name" value="ZN2_CY6_FUNGAL_2"/>
    <property type="match status" value="1"/>
</dbReference>
<protein>
    <submittedName>
        <fullName evidence="5">RING-3 protein</fullName>
    </submittedName>
</protein>
<dbReference type="Pfam" id="PF00172">
    <property type="entry name" value="Zn_clus"/>
    <property type="match status" value="1"/>
</dbReference>
<accession>A0A9P9A9X7</accession>
<feature type="region of interest" description="Disordered" evidence="3">
    <location>
        <begin position="464"/>
        <end position="488"/>
    </location>
</feature>
<dbReference type="SMART" id="SM00906">
    <property type="entry name" value="Fungal_trans"/>
    <property type="match status" value="1"/>
</dbReference>
<dbReference type="SUPFAM" id="SSF57701">
    <property type="entry name" value="Zn2/Cys6 DNA-binding domain"/>
    <property type="match status" value="1"/>
</dbReference>
<dbReference type="OrthoDB" id="271595at2759"/>
<dbReference type="GO" id="GO:0003677">
    <property type="term" value="F:DNA binding"/>
    <property type="evidence" value="ECO:0007669"/>
    <property type="project" value="InterPro"/>
</dbReference>
<evidence type="ECO:0000259" key="4">
    <source>
        <dbReference type="PROSITE" id="PS50048"/>
    </source>
</evidence>
<reference evidence="5" key="1">
    <citation type="journal article" date="2021" name="Nat. Commun.">
        <title>Genetic determinants of endophytism in the Arabidopsis root mycobiome.</title>
        <authorList>
            <person name="Mesny F."/>
            <person name="Miyauchi S."/>
            <person name="Thiergart T."/>
            <person name="Pickel B."/>
            <person name="Atanasova L."/>
            <person name="Karlsson M."/>
            <person name="Huettel B."/>
            <person name="Barry K.W."/>
            <person name="Haridas S."/>
            <person name="Chen C."/>
            <person name="Bauer D."/>
            <person name="Andreopoulos W."/>
            <person name="Pangilinan J."/>
            <person name="LaButti K."/>
            <person name="Riley R."/>
            <person name="Lipzen A."/>
            <person name="Clum A."/>
            <person name="Drula E."/>
            <person name="Henrissat B."/>
            <person name="Kohler A."/>
            <person name="Grigoriev I.V."/>
            <person name="Martin F.M."/>
            <person name="Hacquard S."/>
        </authorList>
    </citation>
    <scope>NUCLEOTIDE SEQUENCE</scope>
    <source>
        <strain evidence="5">MPI-SDFR-AT-0117</strain>
    </source>
</reference>
<evidence type="ECO:0000313" key="6">
    <source>
        <dbReference type="Proteomes" id="UP000770015"/>
    </source>
</evidence>
<sequence>MKQEHEDPARNPASAADEPQSPGAAKKAAQAKRTVCDHCRRRRIRCDGRFPCEQCVNASLQCRRDHVPRKRGPKRGHGRVINELRATAHDGAAIANITPADNPTEYVRRRLSSVCPPLNLDGLMSDSSADPSRNPSAASSPPGFWASLTSAPPVFDVPEPRSAFSSDEFRPRTRTYFDLIPQCLDLYYEHIYPIMPLLYMPAVRETAANPAMAPHEKNLVYALCALTAMHMSGKSIDAATPTPSWEVVGRFFLDETVAVRQSYDFLEDLSLSSVISSFYLSTSFFEINQSRKSWHYLREALNHAQDMGLQDDSTYFGLGPEETLCRQRVFWILFVTERSFAILRNKPITFKRTPSLPSTRHPYESPDIHAGFLQLVSSYTPLDESFVTAWNEGSDPRVSSSTFLALQNLLSLPPAFLRPRPPTSAYGTPADEPTDIQKADLLITQQWLRLIVWQSSMRQNLLTWTDPSDAGGGSDGSAGSSPQSPAATTAVPNNSMCFSFPLTVARDTASILASLPAKAVEVHGMGIMEKIFEIGSWCVNVLGACESVGFSTAGMDLTAGDLGLLSGHGSSGRKSASLDPIEFFVRTLSASPNSRTQFAERLLQAAGENPGCMRVALSPAVGYDAGPGTYGPMAAAAWNQRGSILGELVVAQEDEATTAAMEELDLTTSLDLATSLDAAMAGTGSMSLGSGSVDLMSPLTMTTSYTHSQGSQGFDAMGSMGSSMGSGGNVFASWSGWGEGQDGSGQPRTTAEGDVTYNGDQEGGDTERRNHGMVGVW</sequence>
<dbReference type="GO" id="GO:0008270">
    <property type="term" value="F:zinc ion binding"/>
    <property type="evidence" value="ECO:0007669"/>
    <property type="project" value="InterPro"/>
</dbReference>
<dbReference type="Gene3D" id="4.10.240.10">
    <property type="entry name" value="Zn(2)-C6 fungal-type DNA-binding domain"/>
    <property type="match status" value="1"/>
</dbReference>
<dbReference type="InterPro" id="IPR001138">
    <property type="entry name" value="Zn2Cys6_DnaBD"/>
</dbReference>
<dbReference type="CDD" id="cd12148">
    <property type="entry name" value="fungal_TF_MHR"/>
    <property type="match status" value="1"/>
</dbReference>
<dbReference type="PANTHER" id="PTHR31668:SF29">
    <property type="entry name" value="ZN(2)-C6 FUNGAL-TYPE DOMAIN-CONTAINING PROTEIN"/>
    <property type="match status" value="1"/>
</dbReference>
<evidence type="ECO:0000313" key="5">
    <source>
        <dbReference type="EMBL" id="KAH6680056.1"/>
    </source>
</evidence>
<organism evidence="5 6">
    <name type="scientific">Plectosphaerella plurivora</name>
    <dbReference type="NCBI Taxonomy" id="936078"/>
    <lineage>
        <taxon>Eukaryota</taxon>
        <taxon>Fungi</taxon>
        <taxon>Dikarya</taxon>
        <taxon>Ascomycota</taxon>
        <taxon>Pezizomycotina</taxon>
        <taxon>Sordariomycetes</taxon>
        <taxon>Hypocreomycetidae</taxon>
        <taxon>Glomerellales</taxon>
        <taxon>Plectosphaerellaceae</taxon>
        <taxon>Plectosphaerella</taxon>
    </lineage>
</organism>
<keyword evidence="6" id="KW-1185">Reference proteome</keyword>
<feature type="domain" description="Zn(2)-C6 fungal-type" evidence="4">
    <location>
        <begin position="35"/>
        <end position="64"/>
    </location>
</feature>
<evidence type="ECO:0000256" key="2">
    <source>
        <dbReference type="ARBA" id="ARBA00023242"/>
    </source>
</evidence>
<dbReference type="InterPro" id="IPR007219">
    <property type="entry name" value="XnlR_reg_dom"/>
</dbReference>
<dbReference type="EMBL" id="JAGSXJ010000020">
    <property type="protein sequence ID" value="KAH6680056.1"/>
    <property type="molecule type" value="Genomic_DNA"/>
</dbReference>
<feature type="region of interest" description="Disordered" evidence="3">
    <location>
        <begin position="123"/>
        <end position="143"/>
    </location>
</feature>
<feature type="region of interest" description="Disordered" evidence="3">
    <location>
        <begin position="1"/>
        <end position="32"/>
    </location>
</feature>
<evidence type="ECO:0000256" key="1">
    <source>
        <dbReference type="ARBA" id="ARBA00022723"/>
    </source>
</evidence>
<comment type="caution">
    <text evidence="5">The sequence shown here is derived from an EMBL/GenBank/DDBJ whole genome shotgun (WGS) entry which is preliminary data.</text>
</comment>
<dbReference type="GO" id="GO:0000981">
    <property type="term" value="F:DNA-binding transcription factor activity, RNA polymerase II-specific"/>
    <property type="evidence" value="ECO:0007669"/>
    <property type="project" value="InterPro"/>
</dbReference>
<dbReference type="AlphaFoldDB" id="A0A9P9A9X7"/>
<keyword evidence="1" id="KW-0479">Metal-binding</keyword>
<dbReference type="InterPro" id="IPR050797">
    <property type="entry name" value="Carb_Metab_Trans_Reg"/>
</dbReference>
<gene>
    <name evidence="5" type="ORF">F5X68DRAFT_173056</name>
</gene>
<proteinExistence type="predicted"/>
<dbReference type="PROSITE" id="PS00463">
    <property type="entry name" value="ZN2_CY6_FUNGAL_1"/>
    <property type="match status" value="1"/>
</dbReference>
<keyword evidence="2" id="KW-0539">Nucleus</keyword>
<feature type="compositionally biased region" description="Low complexity" evidence="3">
    <location>
        <begin position="477"/>
        <end position="488"/>
    </location>
</feature>